<dbReference type="EC" id="4.2.2.n1" evidence="3"/>
<dbReference type="InterPro" id="IPR008258">
    <property type="entry name" value="Transglycosylase_SLT_dom_1"/>
</dbReference>
<protein>
    <submittedName>
        <fullName evidence="3">Lytic transglycosylase domain-containing protein</fullName>
        <ecNumber evidence="3">4.2.2.n1</ecNumber>
    </submittedName>
</protein>
<organism evidence="3 4">
    <name type="scientific">Klebsiella variicola</name>
    <dbReference type="NCBI Taxonomy" id="244366"/>
    <lineage>
        <taxon>Bacteria</taxon>
        <taxon>Pseudomonadati</taxon>
        <taxon>Pseudomonadota</taxon>
        <taxon>Gammaproteobacteria</taxon>
        <taxon>Enterobacterales</taxon>
        <taxon>Enterobacteriaceae</taxon>
        <taxon>Klebsiella/Raoultella group</taxon>
        <taxon>Klebsiella</taxon>
        <taxon>Klebsiella pneumoniae complex</taxon>
    </lineage>
</organism>
<accession>A0AAW9PFV6</accession>
<name>A0AAW9PFV6_KLEVA</name>
<proteinExistence type="inferred from homology"/>
<sequence length="645" mass="68766">MAATVIDALLITLGLDTSDFRKGQKDVSDDLKKQREDAKKTAKEMAEQGKKAASFFSSIKTELLALTGVTVTAGGLMSLVKNTTSGLMDLSIQSKALGLSARELDGWSKSAEAAGSSAEKISASLQGFQGAIQGARVGDYSSSIFGGLAQLNALTGQNFDVWGQDASSLAKTSLDALRKISDPNLRRQVGLSLGFDDATLQRNQEGKFLPDVDRLTKSSGITDASTKGAKEFTAAWAELNQSLETTKNQFYTFLIPYVRDFNVVLRDLSNWMKSHPEEMKQKVDAFFGAIESGAKMADKAAQAVGGWENAIKIIIGASVGGKLLFFLANLSKALLVLTGITLPGWLVAASAVGVGAYQNISNAATKEDHTDSLWESIKQRWSAGGWYNNQQNMQAVSPEQRKKDQDERSFWESTKNLLSQAVNALISPAGAASMQPNIVGGYQPNVPLNAQAARLGAKGKAFLQAMAGEFGALEGKYGLPAGLLSSVAATESGGDPFAVSPKGAKGPFQFMDGTARDLGLKGMDVYDPHKSADAAARYLRYLLDATGGDLEKTLASYNWGLGNVQKKGMDNLPSETRNYVPKVMAGMRPGAGMAVDRAMPGKSGATYQFYGTKITTQAQNVEQLTSDIKKHGDNRVMLMAGYSGQ</sequence>
<dbReference type="Gene3D" id="1.10.530.10">
    <property type="match status" value="1"/>
</dbReference>
<dbReference type="RefSeq" id="WP_071009958.1">
    <property type="nucleotide sequence ID" value="NZ_CAJHPV010000006.1"/>
</dbReference>
<dbReference type="Pfam" id="PF01464">
    <property type="entry name" value="SLT"/>
    <property type="match status" value="1"/>
</dbReference>
<dbReference type="InterPro" id="IPR023346">
    <property type="entry name" value="Lysozyme-like_dom_sf"/>
</dbReference>
<dbReference type="SUPFAM" id="SSF53955">
    <property type="entry name" value="Lysozyme-like"/>
    <property type="match status" value="1"/>
</dbReference>
<keyword evidence="3" id="KW-0456">Lyase</keyword>
<gene>
    <name evidence="3" type="ORF">QAB22_010255</name>
</gene>
<evidence type="ECO:0000259" key="2">
    <source>
        <dbReference type="Pfam" id="PF01464"/>
    </source>
</evidence>
<evidence type="ECO:0000313" key="3">
    <source>
        <dbReference type="EMBL" id="MEC6056921.1"/>
    </source>
</evidence>
<feature type="domain" description="Transglycosylase SLT" evidence="2">
    <location>
        <begin position="473"/>
        <end position="570"/>
    </location>
</feature>
<dbReference type="Proteomes" id="UP001176846">
    <property type="component" value="Unassembled WGS sequence"/>
</dbReference>
<evidence type="ECO:0000256" key="1">
    <source>
        <dbReference type="ARBA" id="ARBA00007734"/>
    </source>
</evidence>
<dbReference type="PANTHER" id="PTHR37423">
    <property type="entry name" value="SOLUBLE LYTIC MUREIN TRANSGLYCOSYLASE-RELATED"/>
    <property type="match status" value="1"/>
</dbReference>
<dbReference type="CDD" id="cd00254">
    <property type="entry name" value="LT-like"/>
    <property type="match status" value="1"/>
</dbReference>
<comment type="similarity">
    <text evidence="1">Belongs to the transglycosylase Slt family.</text>
</comment>
<dbReference type="GO" id="GO:0016829">
    <property type="term" value="F:lyase activity"/>
    <property type="evidence" value="ECO:0007669"/>
    <property type="project" value="UniProtKB-KW"/>
</dbReference>
<reference evidence="3" key="2">
    <citation type="submission" date="2024-01" db="EMBL/GenBank/DDBJ databases">
        <authorList>
            <person name="Macesic N."/>
        </authorList>
    </citation>
    <scope>NUCLEOTIDE SEQUENCE</scope>
    <source>
        <strain evidence="3">CPO071</strain>
    </source>
</reference>
<comment type="caution">
    <text evidence="3">The sequence shown here is derived from an EMBL/GenBank/DDBJ whole genome shotgun (WGS) entry which is preliminary data.</text>
</comment>
<dbReference type="EMBL" id="JARTTN020000001">
    <property type="protein sequence ID" value="MEC6056921.1"/>
    <property type="molecule type" value="Genomic_DNA"/>
</dbReference>
<evidence type="ECO:0000313" key="4">
    <source>
        <dbReference type="Proteomes" id="UP001176846"/>
    </source>
</evidence>
<reference evidence="3" key="1">
    <citation type="journal article" date="2023" name="Nat. Commun.">
        <title>Genomic dissection of endemic carbapenem resistance reveals metallo-beta-lactamase dissemination through clonal, plasmid and integron transfer.</title>
        <authorList>
            <person name="Macesic N."/>
            <person name="Hawkey J."/>
            <person name="Vezina B."/>
            <person name="Wisniewski J.A."/>
            <person name="Cottingham H."/>
            <person name="Blakeway L.V."/>
            <person name="Harshegyi T."/>
            <person name="Pragastis K."/>
            <person name="Badoordeen G.Z."/>
            <person name="Dennison A."/>
            <person name="Spelman D.W."/>
            <person name="Jenney A.W.J."/>
            <person name="Peleg A.Y."/>
        </authorList>
    </citation>
    <scope>NUCLEOTIDE SEQUENCE</scope>
    <source>
        <strain evidence="3">CPO071</strain>
    </source>
</reference>
<dbReference type="AlphaFoldDB" id="A0AAW9PFV6"/>
<dbReference type="PANTHER" id="PTHR37423:SF2">
    <property type="entry name" value="MEMBRANE-BOUND LYTIC MUREIN TRANSGLYCOSYLASE C"/>
    <property type="match status" value="1"/>
</dbReference>